<accession>Q2L1S7</accession>
<sequence length="334" mass="36455">MSTSWPKSLDTMYGSAEHLCARVAELTNGKFQIRAFAGGDIVPPAQNFDAVSNGTVECNHVLASAFVGKEPTVGFDTGLPFGLNSRQHNAWMLYGGGLEMLRAMYAKYNIVNITCGNVGVQMGGFYRKPIQTVADLRGLKMRIGGIGGMVLAKLGAVPQQIPPSDIYSSLEKGTIDAAEWIGPYDDEKLGLHRVAQHYYSPGWWEGCASITAMVNADAWKALPKSYQAAFECAANEQTLKMLADYDSRNPTALKKLIGEGAKVSYFPRDVMNAAFQASEETMQELAAKSESFKAIYPKWKAYREAQASWFKVADAPLDNFTFNAVLAANSKAKQ</sequence>
<dbReference type="GO" id="GO:0055085">
    <property type="term" value="P:transmembrane transport"/>
    <property type="evidence" value="ECO:0007669"/>
    <property type="project" value="InterPro"/>
</dbReference>
<gene>
    <name evidence="4" type="ordered locus">BAV1580</name>
</gene>
<feature type="binding site" evidence="3">
    <location>
        <position position="180"/>
    </location>
    <ligand>
        <name>Na(+)</name>
        <dbReference type="ChEBI" id="CHEBI:29101"/>
    </ligand>
</feature>
<dbReference type="PANTHER" id="PTHR33376:SF5">
    <property type="entry name" value="EXTRACYTOPLASMIC SOLUTE RECEPTOR PROTEIN"/>
    <property type="match status" value="1"/>
</dbReference>
<dbReference type="InterPro" id="IPR018389">
    <property type="entry name" value="DctP_fam"/>
</dbReference>
<evidence type="ECO:0000313" key="5">
    <source>
        <dbReference type="Proteomes" id="UP000001977"/>
    </source>
</evidence>
<dbReference type="Gene3D" id="3.40.190.170">
    <property type="entry name" value="Bacterial extracellular solute-binding protein, family 7"/>
    <property type="match status" value="1"/>
</dbReference>
<dbReference type="EMBL" id="AM167904">
    <property type="protein sequence ID" value="CAJ49190.1"/>
    <property type="molecule type" value="Genomic_DNA"/>
</dbReference>
<dbReference type="AlphaFoldDB" id="Q2L1S7"/>
<feature type="binding site" evidence="2">
    <location>
        <position position="142"/>
    </location>
    <ligand>
        <name>substrate</name>
    </ligand>
</feature>
<evidence type="ECO:0000256" key="3">
    <source>
        <dbReference type="PIRSR" id="PIRSR039026-2"/>
    </source>
</evidence>
<feature type="binding site" evidence="2">
    <location>
        <position position="121"/>
    </location>
    <ligand>
        <name>substrate</name>
    </ligand>
</feature>
<dbReference type="PIRSF" id="PIRSF039026">
    <property type="entry name" value="SiaP"/>
    <property type="match status" value="1"/>
</dbReference>
<dbReference type="STRING" id="360910.BAV1580"/>
<dbReference type="InterPro" id="IPR038404">
    <property type="entry name" value="TRAP_DctP_sf"/>
</dbReference>
<dbReference type="KEGG" id="bav:BAV1580"/>
<dbReference type="NCBIfam" id="NF037995">
    <property type="entry name" value="TRAP_S1"/>
    <property type="match status" value="1"/>
</dbReference>
<organism evidence="4 5">
    <name type="scientific">Bordetella avium (strain 197N)</name>
    <dbReference type="NCBI Taxonomy" id="360910"/>
    <lineage>
        <taxon>Bacteria</taxon>
        <taxon>Pseudomonadati</taxon>
        <taxon>Pseudomonadota</taxon>
        <taxon>Betaproteobacteria</taxon>
        <taxon>Burkholderiales</taxon>
        <taxon>Alcaligenaceae</taxon>
        <taxon>Bordetella</taxon>
    </lineage>
</organism>
<name>Q2L1S7_BORA1</name>
<feature type="binding site" evidence="3">
    <location>
        <position position="179"/>
    </location>
    <ligand>
        <name>substrate</name>
    </ligand>
</feature>
<dbReference type="GO" id="GO:0031317">
    <property type="term" value="C:tripartite ATP-independent periplasmic transporter complex"/>
    <property type="evidence" value="ECO:0007669"/>
    <property type="project" value="InterPro"/>
</dbReference>
<evidence type="ECO:0000313" key="4">
    <source>
        <dbReference type="EMBL" id="CAJ49190.1"/>
    </source>
</evidence>
<evidence type="ECO:0000256" key="2">
    <source>
        <dbReference type="PIRSR" id="PIRSR039026-1"/>
    </source>
</evidence>
<dbReference type="HOGENOM" id="CLU_036176_0_1_4"/>
<dbReference type="InterPro" id="IPR026289">
    <property type="entry name" value="SBP_TakP-like"/>
</dbReference>
<dbReference type="GO" id="GO:0046872">
    <property type="term" value="F:metal ion binding"/>
    <property type="evidence" value="ECO:0007669"/>
    <property type="project" value="UniProtKB-KW"/>
</dbReference>
<keyword evidence="3" id="KW-0479">Metal-binding</keyword>
<dbReference type="Gene3D" id="3.40.190.10">
    <property type="entry name" value="Periplasmic binding protein-like II"/>
    <property type="match status" value="1"/>
</dbReference>
<feature type="binding site" evidence="3">
    <location>
        <position position="205"/>
    </location>
    <ligand>
        <name>substrate</name>
    </ligand>
</feature>
<reference evidence="4 5" key="1">
    <citation type="journal article" date="2006" name="J. Bacteriol.">
        <title>Comparison of the genome sequence of the poultry pathogen Bordetella avium with those of B. bronchiseptica, B. pertussis, and B. parapertussis reveals extensive diversity in surface structures associated with host interaction.</title>
        <authorList>
            <person name="Sebaihia M."/>
            <person name="Preston A."/>
            <person name="Maskell D.J."/>
            <person name="Kuzmiak H."/>
            <person name="Connell T.D."/>
            <person name="King N.D."/>
            <person name="Orndorff P.E."/>
            <person name="Miyamoto D.M."/>
            <person name="Thomson N.R."/>
            <person name="Harris D."/>
            <person name="Goble A."/>
            <person name="Lord A."/>
            <person name="Murphy L."/>
            <person name="Quail M.A."/>
            <person name="Rutter S."/>
            <person name="Squares R."/>
            <person name="Squares S."/>
            <person name="Woodward J."/>
            <person name="Parkhill J."/>
            <person name="Temple L.M."/>
        </authorList>
    </citation>
    <scope>NUCLEOTIDE SEQUENCE [LARGE SCALE GENOMIC DNA]</scope>
    <source>
        <strain evidence="4 5">197N</strain>
    </source>
</reference>
<keyword evidence="5" id="KW-1185">Reference proteome</keyword>
<keyword evidence="1" id="KW-0732">Signal</keyword>
<dbReference type="Pfam" id="PF03480">
    <property type="entry name" value="DctP"/>
    <property type="match status" value="1"/>
</dbReference>
<dbReference type="eggNOG" id="COG4663">
    <property type="taxonomic scope" value="Bacteria"/>
</dbReference>
<evidence type="ECO:0000256" key="1">
    <source>
        <dbReference type="ARBA" id="ARBA00022729"/>
    </source>
</evidence>
<dbReference type="PANTHER" id="PTHR33376">
    <property type="match status" value="1"/>
</dbReference>
<proteinExistence type="predicted"/>
<protein>
    <submittedName>
        <fullName evidence="4">C4 dicarboxylate tripartite ATP-independent periplasmic (TRAP) transporter,C4-dicarboxylate-binding component</fullName>
    </submittedName>
</protein>
<dbReference type="Proteomes" id="UP000001977">
    <property type="component" value="Chromosome"/>
</dbReference>